<evidence type="ECO:0000256" key="10">
    <source>
        <dbReference type="ARBA" id="ARBA00023004"/>
    </source>
</evidence>
<dbReference type="SUPFAM" id="SSF48264">
    <property type="entry name" value="Cytochrome P450"/>
    <property type="match status" value="4"/>
</dbReference>
<evidence type="ECO:0000313" key="14">
    <source>
        <dbReference type="EMBL" id="CRL02226.1"/>
    </source>
</evidence>
<evidence type="ECO:0000256" key="1">
    <source>
        <dbReference type="ARBA" id="ARBA00001971"/>
    </source>
</evidence>
<dbReference type="GO" id="GO:0020037">
    <property type="term" value="F:heme binding"/>
    <property type="evidence" value="ECO:0007669"/>
    <property type="project" value="InterPro"/>
</dbReference>
<name>A0A1J1IR67_9DIPT</name>
<evidence type="ECO:0000256" key="9">
    <source>
        <dbReference type="ARBA" id="ARBA00023002"/>
    </source>
</evidence>
<evidence type="ECO:0000256" key="2">
    <source>
        <dbReference type="ARBA" id="ARBA00004174"/>
    </source>
</evidence>
<dbReference type="PANTHER" id="PTHR24292:SF100">
    <property type="entry name" value="CYTOCHROME P450 6A16, ISOFORM B-RELATED"/>
    <property type="match status" value="1"/>
</dbReference>
<evidence type="ECO:0000256" key="4">
    <source>
        <dbReference type="ARBA" id="ARBA00010617"/>
    </source>
</evidence>
<accession>A0A1J1IR67</accession>
<evidence type="ECO:0000256" key="7">
    <source>
        <dbReference type="ARBA" id="ARBA00022824"/>
    </source>
</evidence>
<keyword evidence="13" id="KW-0812">Transmembrane</keyword>
<keyword evidence="7" id="KW-0256">Endoplasmic reticulum</keyword>
<keyword evidence="12 13" id="KW-0472">Membrane</keyword>
<keyword evidence="9" id="KW-0560">Oxidoreductase</keyword>
<keyword evidence="5" id="KW-0349">Heme</keyword>
<organism evidence="14 15">
    <name type="scientific">Clunio marinus</name>
    <dbReference type="NCBI Taxonomy" id="568069"/>
    <lineage>
        <taxon>Eukaryota</taxon>
        <taxon>Metazoa</taxon>
        <taxon>Ecdysozoa</taxon>
        <taxon>Arthropoda</taxon>
        <taxon>Hexapoda</taxon>
        <taxon>Insecta</taxon>
        <taxon>Pterygota</taxon>
        <taxon>Neoptera</taxon>
        <taxon>Endopterygota</taxon>
        <taxon>Diptera</taxon>
        <taxon>Nematocera</taxon>
        <taxon>Chironomoidea</taxon>
        <taxon>Chironomidae</taxon>
        <taxon>Clunio</taxon>
    </lineage>
</organism>
<evidence type="ECO:0000256" key="8">
    <source>
        <dbReference type="ARBA" id="ARBA00022848"/>
    </source>
</evidence>
<comment type="cofactor">
    <cofactor evidence="1">
        <name>heme</name>
        <dbReference type="ChEBI" id="CHEBI:30413"/>
    </cofactor>
</comment>
<dbReference type="GO" id="GO:0005789">
    <property type="term" value="C:endoplasmic reticulum membrane"/>
    <property type="evidence" value="ECO:0007669"/>
    <property type="project" value="UniProtKB-SubCell"/>
</dbReference>
<keyword evidence="15" id="KW-1185">Reference proteome</keyword>
<gene>
    <name evidence="14" type="ORF">CLUMA_CG015167</name>
</gene>
<keyword evidence="6" id="KW-0479">Metal-binding</keyword>
<comment type="similarity">
    <text evidence="4">Belongs to the cytochrome P450 family.</text>
</comment>
<evidence type="ECO:0000256" key="13">
    <source>
        <dbReference type="SAM" id="Phobius"/>
    </source>
</evidence>
<evidence type="ECO:0000256" key="5">
    <source>
        <dbReference type="ARBA" id="ARBA00022617"/>
    </source>
</evidence>
<comment type="subcellular location">
    <subcellularLocation>
        <location evidence="3">Endoplasmic reticulum membrane</location>
        <topology evidence="3">Peripheral membrane protein</topology>
    </subcellularLocation>
    <subcellularLocation>
        <location evidence="2">Microsome membrane</location>
        <topology evidence="2">Peripheral membrane protein</topology>
    </subcellularLocation>
</comment>
<dbReference type="InterPro" id="IPR050476">
    <property type="entry name" value="Insect_CytP450_Detox"/>
</dbReference>
<dbReference type="InterPro" id="IPR002401">
    <property type="entry name" value="Cyt_P450_E_grp-I"/>
</dbReference>
<protein>
    <submittedName>
        <fullName evidence="14">CLUMA_CG015167, isoform A</fullName>
    </submittedName>
</protein>
<dbReference type="OrthoDB" id="2789670at2759"/>
<keyword evidence="8" id="KW-0492">Microsome</keyword>
<dbReference type="GO" id="GO:0016705">
    <property type="term" value="F:oxidoreductase activity, acting on paired donors, with incorporation or reduction of molecular oxygen"/>
    <property type="evidence" value="ECO:0007669"/>
    <property type="project" value="InterPro"/>
</dbReference>
<dbReference type="Proteomes" id="UP000183832">
    <property type="component" value="Unassembled WGS sequence"/>
</dbReference>
<dbReference type="PRINTS" id="PR00463">
    <property type="entry name" value="EP450I"/>
</dbReference>
<dbReference type="PROSITE" id="PS00086">
    <property type="entry name" value="CYTOCHROME_P450"/>
    <property type="match status" value="1"/>
</dbReference>
<sequence length="1821" mass="210455">MFLIIGLLFAVGYLINQYVFSYWTKRGFKQLQPSFLVGDALPLITLKTSLGEYFQEIYDKYKNNKIIGIYLFYRPVLVVNDAKLVQDILIRDFTYFHDRPMPVDEINDPLSAHLFNIAGQKWRDLRVKLSPTFTSGKLKGMFSIIRDCGQVLEDYLDKNMKSGVDVFEFRDLMARFNTNIISSVAFGIENDCINEPNHLFRRMGAKIFEPNFKNGIRGVFAFLLPKMFHAVKLKVLEADVEEFMFSIVKQTVEYREQKNFSRNDFMQLLIQLKNQGFISVDKGEKNSEENDESNKSIKKLNFNEIVAQAFVFFVAGFETSSSTLSFCLFELARHKEIQKKIQEEVDKVFKAAGPDGITYDMLSDLKYLECCIDEALRKYPIVPSLIRTATRDYKIPDSDLVIPKDTAIVISVLGMHRDPEIYDDPMQYIPERFLNSSHGGGEAQLRSIGLLLQNCLYYHNMSLLIILGLVVTIVYLLNQYFFTYWSKRGFKQMEPSFLLGDASSVVTLKVSPGEYFQNIYNRNKRNNAIGVYMFYRPILLINDAKLVQNILIRDFTYFHDRPMPVDENYDPLSGHLFSIAGQKWRDLRVKLSPTFTSGKLKTMFPIINNVGKVLDEYLDKNVKSGVNVFEFRDLMARFNTNIISSVAFGIDNDCINEPNHLFRRMGSRIFDTTFWNGFRGTMSFIAPSLFHKMKLKTVDNDVEEFMFSIVKQTVEYREQKNFSRNDFMQLLIQLKNQGFISVDKGEKNSEENDESNKSIKKLNFNEIVAQAFVFFVAGFETSSSTLSFCLFELARHKEIQKKIQEEVDKVFKAAGPDGITYDMLSDLKYLECCIDEALRKYPIVPVHFRTATRDYKVADSDLVIPKDTAVMIPVLGFHRDPEIYDDPMQFIPERFLDSPHGGGEAQLRSIGLLLQNCLYYHNMSLLIILGLVVTIVYLLNQYFFSYWSKRGFKQMEPSFLLGDASSVVTLKVSPGEYFQNIYNRNKRNNAIGVYMFYRPILLINDAKLVQNILIRDFTYFHDRPMPVDENYDPLSGHLFSIAGQKWRDLRVKLSPTFTSGKLKTMFPIINNVGKVLDEYLDKNVKSGVNVFEFRDLMARFNTNIISSVAFGIDNDCINEPNHLFRRMGSRIFDTTFWNGFRGTMSFIAPSLFHKMKLKTVDNDVEEFMFSIVKQTVEYREQKNFSRNDFMQLLIQLKNQGYISVDKGEKEEEEDKNQSKTKLNLSEIVAQAFVFFVAGFETSSSTLSFCLFELARHKEIQKKIQEEVDKVFKAAGPDGITYDMLSDLKYLECCIDEALRKYPIVPSLIRTATRDYKIPDSDLVIPKDTAIVISVLGMHRDPEIYDDPMQYIPERFLNSSHGGEVYGELYEKSKSHRIIGLYFLYRPGLMINDPKLIQNILVKDFHHFTDHGLYVDTKYDPLSGHLFSLRGEQWKHLRAKLSPLFSPGKLKVMFPTFLSCATNLQKHVDECVRLGKNVIEFRDLMARYTTDIIASVAFGYDNNSINEPDNEFRLVGAKVFKPTIKAGLRAFLTFLMPKLNSFIGLKVADKDVEEFMFSMVKNTILYRQKNQKERNDFMQMMIKLKAKEFVERKENVPADCWQADTLTLNEIVAQAFVFFIAAFETTSSTMALCLYELSRNKELQEKAQYEIDQALKRSSDDISYEIMSELKYLENCIDETLRKYPPAPFLIRECIKTYDVPGTDHVIEKGTPIIISSFGIHRDPEIFENPLKFNPERFNINSTGDGKANGLFYIPFGDGPRICIGMRMGKMIAKLGLTLLLEKFNFEIFGKSHENELEFSPKQFVLTLKDDMDFKVTLRNSK</sequence>
<dbReference type="EMBL" id="CVRI01000057">
    <property type="protein sequence ID" value="CRL02226.1"/>
    <property type="molecule type" value="Genomic_DNA"/>
</dbReference>
<dbReference type="FunFam" id="1.10.630.10:FF:000042">
    <property type="entry name" value="Cytochrome P450"/>
    <property type="match status" value="4"/>
</dbReference>
<dbReference type="CDD" id="cd11056">
    <property type="entry name" value="CYP6-like"/>
    <property type="match status" value="4"/>
</dbReference>
<proteinExistence type="inferred from homology"/>
<dbReference type="Pfam" id="PF00067">
    <property type="entry name" value="p450"/>
    <property type="match status" value="4"/>
</dbReference>
<keyword evidence="13" id="KW-1133">Transmembrane helix</keyword>
<evidence type="ECO:0000256" key="6">
    <source>
        <dbReference type="ARBA" id="ARBA00022723"/>
    </source>
</evidence>
<dbReference type="InterPro" id="IPR001128">
    <property type="entry name" value="Cyt_P450"/>
</dbReference>
<dbReference type="InterPro" id="IPR017972">
    <property type="entry name" value="Cyt_P450_CS"/>
</dbReference>
<keyword evidence="11" id="KW-0503">Monooxygenase</keyword>
<feature type="transmembrane region" description="Helical" evidence="13">
    <location>
        <begin position="456"/>
        <end position="478"/>
    </location>
</feature>
<dbReference type="GO" id="GO:0005506">
    <property type="term" value="F:iron ion binding"/>
    <property type="evidence" value="ECO:0007669"/>
    <property type="project" value="InterPro"/>
</dbReference>
<dbReference type="PRINTS" id="PR00385">
    <property type="entry name" value="P450"/>
</dbReference>
<dbReference type="STRING" id="568069.A0A1J1IR67"/>
<evidence type="ECO:0000256" key="3">
    <source>
        <dbReference type="ARBA" id="ARBA00004406"/>
    </source>
</evidence>
<evidence type="ECO:0000256" key="12">
    <source>
        <dbReference type="ARBA" id="ARBA00023136"/>
    </source>
</evidence>
<keyword evidence="10" id="KW-0408">Iron</keyword>
<reference evidence="14 15" key="1">
    <citation type="submission" date="2015-04" db="EMBL/GenBank/DDBJ databases">
        <authorList>
            <person name="Syromyatnikov M.Y."/>
            <person name="Popov V.N."/>
        </authorList>
    </citation>
    <scope>NUCLEOTIDE SEQUENCE [LARGE SCALE GENOMIC DNA]</scope>
</reference>
<evidence type="ECO:0000256" key="11">
    <source>
        <dbReference type="ARBA" id="ARBA00023033"/>
    </source>
</evidence>
<dbReference type="GO" id="GO:0004497">
    <property type="term" value="F:monooxygenase activity"/>
    <property type="evidence" value="ECO:0007669"/>
    <property type="project" value="UniProtKB-KW"/>
</dbReference>
<dbReference type="Gene3D" id="1.10.630.10">
    <property type="entry name" value="Cytochrome P450"/>
    <property type="match status" value="4"/>
</dbReference>
<dbReference type="InterPro" id="IPR036396">
    <property type="entry name" value="Cyt_P450_sf"/>
</dbReference>
<evidence type="ECO:0000313" key="15">
    <source>
        <dbReference type="Proteomes" id="UP000183832"/>
    </source>
</evidence>
<feature type="transmembrane region" description="Helical" evidence="13">
    <location>
        <begin position="918"/>
        <end position="939"/>
    </location>
</feature>
<dbReference type="PANTHER" id="PTHR24292">
    <property type="entry name" value="CYTOCHROME P450"/>
    <property type="match status" value="1"/>
</dbReference>